<evidence type="ECO:0000313" key="2">
    <source>
        <dbReference type="Proteomes" id="UP000243579"/>
    </source>
</evidence>
<dbReference type="AlphaFoldDB" id="A0A1V9YMI6"/>
<evidence type="ECO:0000313" key="1">
    <source>
        <dbReference type="EMBL" id="OQR86935.1"/>
    </source>
</evidence>
<comment type="caution">
    <text evidence="1">The sequence shown here is derived from an EMBL/GenBank/DDBJ whole genome shotgun (WGS) entry which is preliminary data.</text>
</comment>
<dbReference type="EMBL" id="JNBR01001475">
    <property type="protein sequence ID" value="OQR86935.1"/>
    <property type="molecule type" value="Genomic_DNA"/>
</dbReference>
<reference evidence="1 2" key="1">
    <citation type="journal article" date="2014" name="Genome Biol. Evol.">
        <title>The secreted proteins of Achlya hypogyna and Thraustotheca clavata identify the ancestral oomycete secretome and reveal gene acquisitions by horizontal gene transfer.</title>
        <authorList>
            <person name="Misner I."/>
            <person name="Blouin N."/>
            <person name="Leonard G."/>
            <person name="Richards T.A."/>
            <person name="Lane C.E."/>
        </authorList>
    </citation>
    <scope>NUCLEOTIDE SEQUENCE [LARGE SCALE GENOMIC DNA]</scope>
    <source>
        <strain evidence="1 2">ATCC 48635</strain>
    </source>
</reference>
<dbReference type="OrthoDB" id="58534at2759"/>
<organism evidence="1 2">
    <name type="scientific">Achlya hypogyna</name>
    <name type="common">Oomycete</name>
    <name type="synonym">Protoachlya hypogyna</name>
    <dbReference type="NCBI Taxonomy" id="1202772"/>
    <lineage>
        <taxon>Eukaryota</taxon>
        <taxon>Sar</taxon>
        <taxon>Stramenopiles</taxon>
        <taxon>Oomycota</taxon>
        <taxon>Saprolegniomycetes</taxon>
        <taxon>Saprolegniales</taxon>
        <taxon>Achlyaceae</taxon>
        <taxon>Achlya</taxon>
    </lineage>
</organism>
<proteinExistence type="predicted"/>
<protein>
    <submittedName>
        <fullName evidence="1">Uncharacterized protein</fullName>
    </submittedName>
</protein>
<dbReference type="Proteomes" id="UP000243579">
    <property type="component" value="Unassembled WGS sequence"/>
</dbReference>
<sequence>MSRAVPEPSSSFPPLTRAHSFLNADAVAGLSERQRNRSLSDLQVRGGVFRRGPIDYNGCGAFLGTADSRKRESRCGNCGEFDHITVDCTLLTLSPEAGEPTHSYIQKERRRSNSLLGMSACKEEDEESVRELLAKSALVAKIALEQEAALTQKVDDDDPLAI</sequence>
<accession>A0A1V9YMI6</accession>
<name>A0A1V9YMI6_ACHHY</name>
<keyword evidence="2" id="KW-1185">Reference proteome</keyword>
<gene>
    <name evidence="1" type="ORF">ACHHYP_09726</name>
</gene>